<dbReference type="AlphaFoldDB" id="A0A5N6LZC0"/>
<feature type="domain" description="Stress-response A/B barrel" evidence="2">
    <location>
        <begin position="8"/>
        <end position="97"/>
    </location>
</feature>
<comment type="caution">
    <text evidence="3">The sequence shown here is derived from an EMBL/GenBank/DDBJ whole genome shotgun (WGS) entry which is preliminary data.</text>
</comment>
<name>A0A5N6LZC0_9ASTR</name>
<dbReference type="SUPFAM" id="SSF54909">
    <property type="entry name" value="Dimeric alpha+beta barrel"/>
    <property type="match status" value="2"/>
</dbReference>
<gene>
    <name evidence="3" type="ORF">E3N88_34859</name>
</gene>
<keyword evidence="4" id="KW-1185">Reference proteome</keyword>
<dbReference type="EMBL" id="SZYD01000017">
    <property type="protein sequence ID" value="KAD3066979.1"/>
    <property type="molecule type" value="Genomic_DNA"/>
</dbReference>
<evidence type="ECO:0000313" key="4">
    <source>
        <dbReference type="Proteomes" id="UP000326396"/>
    </source>
</evidence>
<evidence type="ECO:0000313" key="3">
    <source>
        <dbReference type="EMBL" id="KAD3066979.1"/>
    </source>
</evidence>
<dbReference type="InterPro" id="IPR044662">
    <property type="entry name" value="HS1/DABB1-like"/>
</dbReference>
<organism evidence="3 4">
    <name type="scientific">Mikania micrantha</name>
    <name type="common">bitter vine</name>
    <dbReference type="NCBI Taxonomy" id="192012"/>
    <lineage>
        <taxon>Eukaryota</taxon>
        <taxon>Viridiplantae</taxon>
        <taxon>Streptophyta</taxon>
        <taxon>Embryophyta</taxon>
        <taxon>Tracheophyta</taxon>
        <taxon>Spermatophyta</taxon>
        <taxon>Magnoliopsida</taxon>
        <taxon>eudicotyledons</taxon>
        <taxon>Gunneridae</taxon>
        <taxon>Pentapetalae</taxon>
        <taxon>asterids</taxon>
        <taxon>campanulids</taxon>
        <taxon>Asterales</taxon>
        <taxon>Asteraceae</taxon>
        <taxon>Asteroideae</taxon>
        <taxon>Heliantheae alliance</taxon>
        <taxon>Eupatorieae</taxon>
        <taxon>Mikania</taxon>
    </lineage>
</organism>
<dbReference type="Gene3D" id="3.30.70.100">
    <property type="match status" value="2"/>
</dbReference>
<accession>A0A5N6LZC0</accession>
<evidence type="ECO:0000259" key="2">
    <source>
        <dbReference type="PROSITE" id="PS51502"/>
    </source>
</evidence>
<dbReference type="PROSITE" id="PS51502">
    <property type="entry name" value="S_R_A_B_BARREL"/>
    <property type="match status" value="1"/>
</dbReference>
<evidence type="ECO:0000256" key="1">
    <source>
        <dbReference type="ARBA" id="ARBA00011738"/>
    </source>
</evidence>
<reference evidence="3 4" key="1">
    <citation type="submission" date="2019-05" db="EMBL/GenBank/DDBJ databases">
        <title>Mikania micrantha, genome provides insights into the molecular mechanism of rapid growth.</title>
        <authorList>
            <person name="Liu B."/>
        </authorList>
    </citation>
    <scope>NUCLEOTIDE SEQUENCE [LARGE SCALE GENOMIC DNA]</scope>
    <source>
        <strain evidence="3">NLD-2019</strain>
        <tissue evidence="3">Leaf</tissue>
    </source>
</reference>
<dbReference type="SMART" id="SM00886">
    <property type="entry name" value="Dabb"/>
    <property type="match status" value="1"/>
</dbReference>
<dbReference type="Proteomes" id="UP000326396">
    <property type="component" value="Linkage Group LG7"/>
</dbReference>
<dbReference type="PANTHER" id="PTHR33178">
    <property type="match status" value="1"/>
</dbReference>
<dbReference type="PANTHER" id="PTHR33178:SF3">
    <property type="entry name" value="STRESS-RESPONSE A_B BARREL DOMAIN-CONTAINING PROTEIN UP3"/>
    <property type="match status" value="1"/>
</dbReference>
<dbReference type="InterPro" id="IPR011008">
    <property type="entry name" value="Dimeric_a/b-barrel"/>
</dbReference>
<dbReference type="OrthoDB" id="42919at2759"/>
<proteinExistence type="predicted"/>
<dbReference type="InterPro" id="IPR013097">
    <property type="entry name" value="Dabb"/>
</dbReference>
<protein>
    <recommendedName>
        <fullName evidence="2">Stress-response A/B barrel domain-containing protein</fullName>
    </recommendedName>
</protein>
<sequence>MSAHHQIIEHIVLLHVKPDVDPTKVAAMIDKSNGLARLTAYLSVGKLVGCSHNFTHMLHSRYRSKDDLQAYYKNPEHLHVVAEYIQPVVDDVLIVDWVSSEGFSKSPKPRSAMRVRLLKLKKDLVEHGLVERIVSEFKSCEDVSVGENFSHDLAQGYSIGMIHVFPDLEAVASDSDHKKLHESKVTDFIEKEIVVDYVVQPSHTHN</sequence>
<comment type="subunit">
    <text evidence="1">Homodimer.</text>
</comment>
<dbReference type="Pfam" id="PF07876">
    <property type="entry name" value="Dabb"/>
    <property type="match status" value="2"/>
</dbReference>